<keyword evidence="1" id="KW-0472">Membrane</keyword>
<sequence>MTRQEALPLRCAVVAFALAALLAQLVVVPRIAARSAAAYPEVASLASSYVTVIGAAVAAFELALLAAWHLVSAAVADRSVTRWSTGWANVMAVSLGVMAVLFAGVFAHAGFIENIGGPAMLFGLLLFLALIPVAFAFRYGVLGWLKEEHSVH</sequence>
<reference evidence="2 3" key="1">
    <citation type="submission" date="2022-07" db="EMBL/GenBank/DDBJ databases">
        <title>Novel species in genus Arthrobacter.</title>
        <authorList>
            <person name="Liu Y."/>
        </authorList>
    </citation>
    <scope>NUCLEOTIDE SEQUENCE [LARGE SCALE GENOMIC DNA]</scope>
    <source>
        <strain evidence="3">zg-Y859</strain>
    </source>
</reference>
<comment type="caution">
    <text evidence="2">The sequence shown here is derived from an EMBL/GenBank/DDBJ whole genome shotgun (WGS) entry which is preliminary data.</text>
</comment>
<keyword evidence="3" id="KW-1185">Reference proteome</keyword>
<keyword evidence="1" id="KW-0812">Transmembrane</keyword>
<name>A0ABT1NRY7_9MICC</name>
<evidence type="ECO:0000313" key="3">
    <source>
        <dbReference type="Proteomes" id="UP001206924"/>
    </source>
</evidence>
<dbReference type="EMBL" id="JANFLP010000010">
    <property type="protein sequence ID" value="MCQ1950443.1"/>
    <property type="molecule type" value="Genomic_DNA"/>
</dbReference>
<feature type="transmembrane region" description="Helical" evidence="1">
    <location>
        <begin position="87"/>
        <end position="109"/>
    </location>
</feature>
<dbReference type="RefSeq" id="WP_255865767.1">
    <property type="nucleotide sequence ID" value="NZ_CP104263.1"/>
</dbReference>
<evidence type="ECO:0000313" key="2">
    <source>
        <dbReference type="EMBL" id="MCQ1950443.1"/>
    </source>
</evidence>
<gene>
    <name evidence="2" type="ORF">NNX28_10925</name>
</gene>
<organism evidence="2 3">
    <name type="scientific">Arthrobacter jinronghuae</name>
    <dbReference type="NCBI Taxonomy" id="2964609"/>
    <lineage>
        <taxon>Bacteria</taxon>
        <taxon>Bacillati</taxon>
        <taxon>Actinomycetota</taxon>
        <taxon>Actinomycetes</taxon>
        <taxon>Micrococcales</taxon>
        <taxon>Micrococcaceae</taxon>
        <taxon>Arthrobacter</taxon>
    </lineage>
</organism>
<evidence type="ECO:0000256" key="1">
    <source>
        <dbReference type="SAM" id="Phobius"/>
    </source>
</evidence>
<accession>A0ABT1NRY7</accession>
<feature type="transmembrane region" description="Helical" evidence="1">
    <location>
        <begin position="115"/>
        <end position="137"/>
    </location>
</feature>
<evidence type="ECO:0008006" key="4">
    <source>
        <dbReference type="Google" id="ProtNLM"/>
    </source>
</evidence>
<feature type="transmembrane region" description="Helical" evidence="1">
    <location>
        <begin position="48"/>
        <end position="75"/>
    </location>
</feature>
<protein>
    <recommendedName>
        <fullName evidence="4">DUF2975 domain-containing protein</fullName>
    </recommendedName>
</protein>
<keyword evidence="1" id="KW-1133">Transmembrane helix</keyword>
<dbReference type="Proteomes" id="UP001206924">
    <property type="component" value="Unassembled WGS sequence"/>
</dbReference>
<proteinExistence type="predicted"/>